<dbReference type="InterPro" id="IPR025433">
    <property type="entry name" value="DUF4168"/>
</dbReference>
<dbReference type="Proteomes" id="UP000019113">
    <property type="component" value="Unassembled WGS sequence"/>
</dbReference>
<keyword evidence="4" id="KW-1185">Reference proteome</keyword>
<dbReference type="RefSeq" id="WP_021817398.1">
    <property type="nucleotide sequence ID" value="NZ_AVBC01000014.1"/>
</dbReference>
<dbReference type="PATRIC" id="fig|1178482.3.peg.451"/>
<sequence>MLRITTLFSAVLLSAGLISSAAQAQETQGTTAPFETQASDTNFSDEQLQQFATAAQEISTVSGEYSQRLQQAEDEMAQQTIREEANNKMIEVVQNSGLDIETFNAIGQAAQNDPALAQRIQQFAQSGS</sequence>
<organism evidence="3 4">
    <name type="scientific">Halomonas huangheensis</name>
    <dbReference type="NCBI Taxonomy" id="1178482"/>
    <lineage>
        <taxon>Bacteria</taxon>
        <taxon>Pseudomonadati</taxon>
        <taxon>Pseudomonadota</taxon>
        <taxon>Gammaproteobacteria</taxon>
        <taxon>Oceanospirillales</taxon>
        <taxon>Halomonadaceae</taxon>
        <taxon>Halomonas</taxon>
    </lineage>
</organism>
<dbReference type="Pfam" id="PF13767">
    <property type="entry name" value="DUF4168"/>
    <property type="match status" value="1"/>
</dbReference>
<evidence type="ECO:0000313" key="3">
    <source>
        <dbReference type="EMBL" id="ERL52773.1"/>
    </source>
</evidence>
<evidence type="ECO:0000256" key="1">
    <source>
        <dbReference type="SAM" id="SignalP"/>
    </source>
</evidence>
<feature type="domain" description="DUF4168" evidence="2">
    <location>
        <begin position="44"/>
        <end position="120"/>
    </location>
</feature>
<evidence type="ECO:0000313" key="4">
    <source>
        <dbReference type="Proteomes" id="UP000019113"/>
    </source>
</evidence>
<dbReference type="AlphaFoldDB" id="W1NBA3"/>
<evidence type="ECO:0000259" key="2">
    <source>
        <dbReference type="Pfam" id="PF13767"/>
    </source>
</evidence>
<dbReference type="STRING" id="1178482.AR456_10720"/>
<gene>
    <name evidence="3" type="ORF">BJB45_15955</name>
</gene>
<accession>W1NBA3</accession>
<dbReference type="OrthoDB" id="6900175at2"/>
<dbReference type="EMBL" id="AVBC01000014">
    <property type="protein sequence ID" value="ERL52773.1"/>
    <property type="molecule type" value="Genomic_DNA"/>
</dbReference>
<comment type="caution">
    <text evidence="3">The sequence shown here is derived from an EMBL/GenBank/DDBJ whole genome shotgun (WGS) entry which is preliminary data.</text>
</comment>
<name>W1NBA3_9GAMM</name>
<protein>
    <recommendedName>
        <fullName evidence="2">DUF4168 domain-containing protein</fullName>
    </recommendedName>
</protein>
<reference evidence="3 4" key="1">
    <citation type="submission" date="2013-08" db="EMBL/GenBank/DDBJ databases">
        <title>draft genome of Halomonas huanghegensis, strain BJGMM-B45T.</title>
        <authorList>
            <person name="Miao C."/>
            <person name="Wan Y."/>
            <person name="Jin W."/>
        </authorList>
    </citation>
    <scope>NUCLEOTIDE SEQUENCE [LARGE SCALE GENOMIC DNA]</scope>
    <source>
        <strain evidence="3 4">BJGMM-B45</strain>
    </source>
</reference>
<keyword evidence="1" id="KW-0732">Signal</keyword>
<dbReference type="KEGG" id="hhu:AR456_10720"/>
<feature type="signal peptide" evidence="1">
    <location>
        <begin position="1"/>
        <end position="24"/>
    </location>
</feature>
<dbReference type="eggNOG" id="ENOG50339XK">
    <property type="taxonomic scope" value="Bacteria"/>
</dbReference>
<feature type="chain" id="PRO_5009977490" description="DUF4168 domain-containing protein" evidence="1">
    <location>
        <begin position="25"/>
        <end position="128"/>
    </location>
</feature>
<proteinExistence type="predicted"/>